<evidence type="ECO:0000256" key="6">
    <source>
        <dbReference type="ARBA" id="ARBA00023239"/>
    </source>
</evidence>
<feature type="region of interest" description="Disordered" evidence="7">
    <location>
        <begin position="691"/>
        <end position="715"/>
    </location>
</feature>
<evidence type="ECO:0000256" key="1">
    <source>
        <dbReference type="ARBA" id="ARBA00001946"/>
    </source>
</evidence>
<evidence type="ECO:0000256" key="4">
    <source>
        <dbReference type="ARBA" id="ARBA00022842"/>
    </source>
</evidence>
<proteinExistence type="inferred from homology"/>
<dbReference type="PANTHER" id="PTHR31739:SF25">
    <property type="entry name" value="(E,E)-GERANYLLINALOOL SYNTHASE"/>
    <property type="match status" value="1"/>
</dbReference>
<keyword evidence="5" id="KW-0413">Isomerase</keyword>
<dbReference type="PIRSF" id="PIRSF036498">
    <property type="entry name" value="Ent-kaurene_synthase_fungi"/>
    <property type="match status" value="1"/>
</dbReference>
<feature type="compositionally biased region" description="Low complexity" evidence="7">
    <location>
        <begin position="698"/>
        <end position="710"/>
    </location>
</feature>
<evidence type="ECO:0000256" key="7">
    <source>
        <dbReference type="SAM" id="MobiDB-lite"/>
    </source>
</evidence>
<dbReference type="GO" id="GO:0016853">
    <property type="term" value="F:isomerase activity"/>
    <property type="evidence" value="ECO:0007669"/>
    <property type="project" value="UniProtKB-KW"/>
</dbReference>
<dbReference type="PANTHER" id="PTHR31739">
    <property type="entry name" value="ENT-COPALYL DIPHOSPHATE SYNTHASE, CHLOROPLASTIC"/>
    <property type="match status" value="1"/>
</dbReference>
<evidence type="ECO:0000256" key="5">
    <source>
        <dbReference type="ARBA" id="ARBA00023235"/>
    </source>
</evidence>
<dbReference type="AlphaFoldDB" id="A0A194VTG6"/>
<dbReference type="InterPro" id="IPR008930">
    <property type="entry name" value="Terpenoid_cyclase/PrenylTrfase"/>
</dbReference>
<keyword evidence="6" id="KW-0456">Lyase</keyword>
<keyword evidence="4" id="KW-0460">Magnesium</keyword>
<dbReference type="GO" id="GO:0000287">
    <property type="term" value="F:magnesium ion binding"/>
    <property type="evidence" value="ECO:0007669"/>
    <property type="project" value="TreeGrafter"/>
</dbReference>
<keyword evidence="9" id="KW-1185">Reference proteome</keyword>
<comment type="cofactor">
    <cofactor evidence="1">
        <name>Mg(2+)</name>
        <dbReference type="ChEBI" id="CHEBI:18420"/>
    </cofactor>
</comment>
<dbReference type="Gene3D" id="1.50.10.20">
    <property type="match status" value="1"/>
</dbReference>
<evidence type="ECO:0000313" key="9">
    <source>
        <dbReference type="Proteomes" id="UP000078559"/>
    </source>
</evidence>
<comment type="similarity">
    <text evidence="2">Belongs to the terpene synthase family.</text>
</comment>
<reference evidence="8" key="1">
    <citation type="submission" date="2014-12" db="EMBL/GenBank/DDBJ databases">
        <title>Genome Sequence of Valsa Canker Pathogens Uncovers a Specific Adaption of Colonization on Woody Bark.</title>
        <authorList>
            <person name="Yin Z."/>
            <person name="Liu H."/>
            <person name="Gao X."/>
            <person name="Li Z."/>
            <person name="Song N."/>
            <person name="Ke X."/>
            <person name="Dai Q."/>
            <person name="Wu Y."/>
            <person name="Sun Y."/>
            <person name="Xu J.-R."/>
            <person name="Kang Z.K."/>
            <person name="Wang L."/>
            <person name="Huang L."/>
        </authorList>
    </citation>
    <scope>NUCLEOTIDE SEQUENCE [LARGE SCALE GENOMIC DNA]</scope>
    <source>
        <strain evidence="8">03-8</strain>
    </source>
</reference>
<dbReference type="EMBL" id="CM003100">
    <property type="protein sequence ID" value="KUI67223.1"/>
    <property type="molecule type" value="Genomic_DNA"/>
</dbReference>
<dbReference type="Gene3D" id="1.50.10.160">
    <property type="match status" value="1"/>
</dbReference>
<evidence type="ECO:0000256" key="3">
    <source>
        <dbReference type="ARBA" id="ARBA00022723"/>
    </source>
</evidence>
<dbReference type="SUPFAM" id="SSF48239">
    <property type="entry name" value="Terpenoid cyclases/Protein prenyltransferases"/>
    <property type="match status" value="1"/>
</dbReference>
<dbReference type="Proteomes" id="UP000078559">
    <property type="component" value="Chromosome 3"/>
</dbReference>
<gene>
    <name evidence="8" type="ORF">VM1G_02940</name>
</gene>
<sequence length="966" mass="108226">MSAPSQQKMELPRDVVQEANRTVRHLAERCSHENGLGSFSISIYDTAWLAMVQAPGGPGQWLFPESYSYLLLHQNEDGMWPTYASPIDGILNTLAGLLALVKHHKSDTVNIDNPRASKVWELPSRIEKARRALESALNGWNVNQTLHVGFEMLVPSLLNQLSKEEIVFEFEGRSELMKLHQKKVSKFHPDMVASNQPTTLLHSLEALVGTVDFGLLKHHCTNYGGMLGSPASTAAYLLHSPEWDFRAQTYLENVVRSYGSCGGVPSGFPTPVFEISWIISTLFACDFKVEDFQEPDLQAVTEYLRKAISDQNGVLGFAPPFLPDADDTARCLLALTALGVQIDRAPLIWNFESSSHFKTYELERDPSASVNCNVLLALLTSPNVDQYVPQIEKAVEFLCTCWTANRLQDKWNLAAEYTDMLLVSAFCQLLHVYDHGSLKDVAADVIKIDVPIILVQLLGRTIGRQQGNGSWENSVERTAYAVLLISHALKLPWNLPIRQHAEVAFSKAKTFLESHSSQWATGEYLWIEKVTYKCPSLSETYCLAAMNSSAKKQPWTSEVEQIFGINETKIQKMSKFFGQLPLLQDLSHPMITFAIYEAAMYASRLKQVRLDVFPRDNMDMSADKYLEYIPIAWTTINATNSFKLSGDEMWEMMVISMLNYQADEYMESVVARLSEQSLQILGMIIGTEIRNEGPRSASSSPPHSTTVQPTVPTPPISDCDSPAESLALDDVAEVLSKYIRHVKQHKALLRSPESARLRVVQELERFLLAHIAHNADNARLKKEQSGIQEAGGKQDPMPYYDWVHTTGANDTSCPYSFAFFCCLISGSGSHCLYSMDQRYLAREMCLHLAVLCRQYNDYGSAMRDDAEGNLNSLHFSEFTDEDEKRLSCLAAARATDDSAETHPLEKAKGLLMKVAGIERACMQVCWEMLSPSLDEAARTKIKAFIDVTDLFGQIYVARDIASKLQK</sequence>
<name>A0A194VTG6_CYTMA</name>
<dbReference type="OrthoDB" id="2343925at2759"/>
<protein>
    <submittedName>
        <fullName evidence="8">Copalyl diphosphate synthase</fullName>
    </submittedName>
</protein>
<dbReference type="InterPro" id="IPR050148">
    <property type="entry name" value="Terpene_synthase-like"/>
</dbReference>
<evidence type="ECO:0000256" key="2">
    <source>
        <dbReference type="ARBA" id="ARBA00006333"/>
    </source>
</evidence>
<evidence type="ECO:0000313" key="8">
    <source>
        <dbReference type="EMBL" id="KUI67223.1"/>
    </source>
</evidence>
<dbReference type="SMR" id="A0A194VTG6"/>
<keyword evidence="3" id="KW-0479">Metal-binding</keyword>
<organism evidence="8 9">
    <name type="scientific">Cytospora mali</name>
    <name type="common">Apple Valsa canker fungus</name>
    <name type="synonym">Valsa mali</name>
    <dbReference type="NCBI Taxonomy" id="578113"/>
    <lineage>
        <taxon>Eukaryota</taxon>
        <taxon>Fungi</taxon>
        <taxon>Dikarya</taxon>
        <taxon>Ascomycota</taxon>
        <taxon>Pezizomycotina</taxon>
        <taxon>Sordariomycetes</taxon>
        <taxon>Sordariomycetidae</taxon>
        <taxon>Diaporthales</taxon>
        <taxon>Cytosporaceae</taxon>
        <taxon>Cytospora</taxon>
    </lineage>
</organism>
<dbReference type="GO" id="GO:0016102">
    <property type="term" value="P:diterpenoid biosynthetic process"/>
    <property type="evidence" value="ECO:0007669"/>
    <property type="project" value="TreeGrafter"/>
</dbReference>
<dbReference type="InterPro" id="IPR017057">
    <property type="entry name" value="Ent-kaurene_synthase_fun"/>
</dbReference>
<dbReference type="GO" id="GO:0010333">
    <property type="term" value="F:terpene synthase activity"/>
    <property type="evidence" value="ECO:0007669"/>
    <property type="project" value="InterPro"/>
</dbReference>
<accession>A0A194VTG6</accession>